<dbReference type="EMBL" id="HBGX01001675">
    <property type="protein sequence ID" value="CAD9552143.1"/>
    <property type="molecule type" value="Transcribed_RNA"/>
</dbReference>
<accession>A0A7S2JMD1</accession>
<reference evidence="1" key="1">
    <citation type="submission" date="2021-01" db="EMBL/GenBank/DDBJ databases">
        <authorList>
            <person name="Corre E."/>
            <person name="Pelletier E."/>
            <person name="Niang G."/>
            <person name="Scheremetjew M."/>
            <person name="Finn R."/>
            <person name="Kale V."/>
            <person name="Holt S."/>
            <person name="Cochrane G."/>
            <person name="Meng A."/>
            <person name="Brown T."/>
            <person name="Cohen L."/>
        </authorList>
    </citation>
    <scope>NUCLEOTIDE SEQUENCE</scope>
    <source>
        <strain evidence="1">SAG4.97</strain>
    </source>
</reference>
<gene>
    <name evidence="1" type="ORF">CGLO1086_LOCUS757</name>
</gene>
<dbReference type="AlphaFoldDB" id="A0A7S2JMD1"/>
<organism evidence="1">
    <name type="scientific">Cyanoptyche gloeocystis</name>
    <dbReference type="NCBI Taxonomy" id="77922"/>
    <lineage>
        <taxon>Eukaryota</taxon>
        <taxon>Glaucocystophyceae</taxon>
        <taxon>Glaucocystophyceae incertae sedis</taxon>
        <taxon>Cyanoptyche</taxon>
    </lineage>
</organism>
<protein>
    <submittedName>
        <fullName evidence="1">Uncharacterized protein</fullName>
    </submittedName>
</protein>
<evidence type="ECO:0000313" key="1">
    <source>
        <dbReference type="EMBL" id="CAD9552143.1"/>
    </source>
</evidence>
<sequence>MQKRGSVKKIEHACINAAKEWHLKLMLNGKILRIERQVQDAAAMNGIENFQFSMCCNVELCSFNECNFHSFANPKQQLPNSTTTPPRLQSNLAPHLQNFFTTRETNFTVSPGPTP</sequence>
<name>A0A7S2JMD1_9EUKA</name>
<proteinExistence type="predicted"/>